<dbReference type="EMBL" id="WBOT01000002">
    <property type="protein sequence ID" value="KAB2334256.1"/>
    <property type="molecule type" value="Genomic_DNA"/>
</dbReference>
<dbReference type="Proteomes" id="UP000441354">
    <property type="component" value="Unassembled WGS sequence"/>
</dbReference>
<name>A0A7V7UWI8_9BACI</name>
<organism evidence="3 4">
    <name type="scientific">Bacillus mesophilum</name>
    <dbReference type="NCBI Taxonomy" id="1071718"/>
    <lineage>
        <taxon>Bacteria</taxon>
        <taxon>Bacillati</taxon>
        <taxon>Bacillota</taxon>
        <taxon>Bacilli</taxon>
        <taxon>Bacillales</taxon>
        <taxon>Bacillaceae</taxon>
        <taxon>Bacillus</taxon>
    </lineage>
</organism>
<dbReference type="InterPro" id="IPR016024">
    <property type="entry name" value="ARM-type_fold"/>
</dbReference>
<feature type="transmembrane region" description="Helical" evidence="2">
    <location>
        <begin position="707"/>
        <end position="731"/>
    </location>
</feature>
<feature type="transmembrane region" description="Helical" evidence="2">
    <location>
        <begin position="571"/>
        <end position="595"/>
    </location>
</feature>
<evidence type="ECO:0000256" key="2">
    <source>
        <dbReference type="SAM" id="Phobius"/>
    </source>
</evidence>
<feature type="transmembrane region" description="Helical" evidence="2">
    <location>
        <begin position="806"/>
        <end position="827"/>
    </location>
</feature>
<gene>
    <name evidence="3" type="ORF">F7732_09300</name>
</gene>
<keyword evidence="2" id="KW-0812">Transmembrane</keyword>
<keyword evidence="1" id="KW-0175">Coiled coil</keyword>
<dbReference type="AlphaFoldDB" id="A0A7V7UWI8"/>
<feature type="transmembrane region" description="Helical" evidence="2">
    <location>
        <begin position="847"/>
        <end position="871"/>
    </location>
</feature>
<protein>
    <recommendedName>
        <fullName evidence="5">Tape measure protein</fullName>
    </recommendedName>
</protein>
<keyword evidence="4" id="KW-1185">Reference proteome</keyword>
<evidence type="ECO:0008006" key="5">
    <source>
        <dbReference type="Google" id="ProtNLM"/>
    </source>
</evidence>
<comment type="caution">
    <text evidence="3">The sequence shown here is derived from an EMBL/GenBank/DDBJ whole genome shotgun (WGS) entry which is preliminary data.</text>
</comment>
<sequence>MASRIKGITVEIGGDTVGLESALRDVNKRTKEVQTELKDVERLLKFDPNNVDLLAQRQQLLTDAIQSSTDKLNQLRTAQSQVEQQFQSGQIGADQYRAFQRELLAAEQQVNRFETALQDMQTEQQQVGERTRQMSALFDATGTSVEDYANVIGTRLVRAIQDGTATSRDLEYAFQRIGRNAIGANGDIERLRASLQTINTGGSIQDIRRDMQQLQAEAEQTSESVDGIGDSLAGVAGALAAGGGIGASIEQALDVSSLNTKIDISMDIDESSRDAVKESVRGVVAVIGEEEAALEGVRRQWALNKDASDEANAAVIDSAAAITKAYAAVDFTELIQEGNEVAAALKLSNEEAMGLINSLLKAGFPPEQLDTIAEYGQQMKDIGFSTAEIQSIFEAGINTKTWNIDNLNDGVKEARLQMATFGLEIPAALQPLLDKAGMSQKQFQEWGKAVAAGGEEGSQAMSDVAAWLDTIDNKELKNELATKVFGTKWEDQGDNMIAVFRGLEDAVDKTDENLIGMQETIDKVDADPATRIAQAMQDIRAASEPALRIIADIIGKIAGWISENPKLTATIIGVVTGIGIMVGTIMALAPIIFTLQAGVAALGITMGTLIGIISGVAVGIPLLIAAGVALITNWESIAQLASSVWSGVQNIVTKALSAIQEAFSDISKSDFMNTMIEKVTSAFSNFGSTVMGILQGDFSQLGEFFKMILPTLIGFMVGGIPGLIISASRFLPAIVEGIEGNKGVLIESINGIVASITEFLEVGLPQLVGAGLEIVINLIEGIISALPMVIEAGVSLLNSIIEGIGLVLPMIVDLSLQIITSLVTTIVEALPQVIEAGIGILNAVIEGIVSVLPLLLGAALLLITSVAGTLIENLPTIVSAGVDILTALIEGVVSILPSLVTMAVNLIITIASTLIKNLPKIISAGVDVLMALIDGIVQILPTLITTAVNLVVQIAGAIIKNLPKILSAGKDILKALINGIVSIVGTLLSTLAREIVNPILRTFKNIDLVQIGKDIIRGLINGVAGSASAVYNKIAEIANNIKKKFTGLFDIHSPSRVFAGYGENLNEGLIKGIQATSSKLNKAVDNVYGSLSSSVSGMTNIKADREARTMAAQSSNQPIMLNINPAPVYLDNGMFVGQIDFDMMDDGFGTRLNGRMIVNGVKK</sequence>
<keyword evidence="2" id="KW-0472">Membrane</keyword>
<keyword evidence="2" id="KW-1133">Transmembrane helix</keyword>
<feature type="transmembrane region" description="Helical" evidence="2">
    <location>
        <begin position="774"/>
        <end position="794"/>
    </location>
</feature>
<dbReference type="SUPFAM" id="SSF48371">
    <property type="entry name" value="ARM repeat"/>
    <property type="match status" value="1"/>
</dbReference>
<dbReference type="OrthoDB" id="1779742at2"/>
<evidence type="ECO:0000313" key="4">
    <source>
        <dbReference type="Proteomes" id="UP000441354"/>
    </source>
</evidence>
<evidence type="ECO:0000256" key="1">
    <source>
        <dbReference type="SAM" id="Coils"/>
    </source>
</evidence>
<dbReference type="RefSeq" id="WP_151573570.1">
    <property type="nucleotide sequence ID" value="NZ_WBOT01000002.1"/>
</dbReference>
<feature type="transmembrane region" description="Helical" evidence="2">
    <location>
        <begin position="935"/>
        <end position="959"/>
    </location>
</feature>
<accession>A0A7V7UWI8</accession>
<evidence type="ECO:0000313" key="3">
    <source>
        <dbReference type="EMBL" id="KAB2334256.1"/>
    </source>
</evidence>
<feature type="coiled-coil region" evidence="1">
    <location>
        <begin position="23"/>
        <end position="123"/>
    </location>
</feature>
<feature type="transmembrane region" description="Helical" evidence="2">
    <location>
        <begin position="971"/>
        <end position="992"/>
    </location>
</feature>
<reference evidence="3 4" key="1">
    <citation type="journal article" date="2014" name="Arch. Microbiol.">
        <title>Bacillus mesophilum sp. nov., strain IITR-54T, a novel 4-chlorobiphenyl dechlorinating bacterium.</title>
        <authorList>
            <person name="Manickam N."/>
            <person name="Singh N.K."/>
            <person name="Bajaj A."/>
            <person name="Kumar R.M."/>
            <person name="Kaur G."/>
            <person name="Kaur N."/>
            <person name="Bala M."/>
            <person name="Kumar A."/>
            <person name="Mayilraj S."/>
        </authorList>
    </citation>
    <scope>NUCLEOTIDE SEQUENCE [LARGE SCALE GENOMIC DNA]</scope>
    <source>
        <strain evidence="3 4">IITR-54</strain>
    </source>
</reference>
<feature type="transmembrane region" description="Helical" evidence="2">
    <location>
        <begin position="743"/>
        <end position="762"/>
    </location>
</feature>
<feature type="transmembrane region" description="Helical" evidence="2">
    <location>
        <begin position="892"/>
        <end position="915"/>
    </location>
</feature>
<proteinExistence type="predicted"/>
<feature type="transmembrane region" description="Helical" evidence="2">
    <location>
        <begin position="607"/>
        <end position="631"/>
    </location>
</feature>